<keyword evidence="2" id="KW-1185">Reference proteome</keyword>
<evidence type="ECO:0008006" key="3">
    <source>
        <dbReference type="Google" id="ProtNLM"/>
    </source>
</evidence>
<organism evidence="1 2">
    <name type="scientific">Candidatus Lokiarchaeum ossiferum</name>
    <dbReference type="NCBI Taxonomy" id="2951803"/>
    <lineage>
        <taxon>Archaea</taxon>
        <taxon>Promethearchaeati</taxon>
        <taxon>Promethearchaeota</taxon>
        <taxon>Promethearchaeia</taxon>
        <taxon>Promethearchaeales</taxon>
        <taxon>Promethearchaeaceae</taxon>
        <taxon>Candidatus Lokiarchaeum</taxon>
    </lineage>
</organism>
<name>A0ABY6HZK4_9ARCH</name>
<evidence type="ECO:0000313" key="2">
    <source>
        <dbReference type="Proteomes" id="UP001208689"/>
    </source>
</evidence>
<dbReference type="EMBL" id="CP104013">
    <property type="protein sequence ID" value="UYP48016.1"/>
    <property type="molecule type" value="Genomic_DNA"/>
</dbReference>
<protein>
    <recommendedName>
        <fullName evidence="3">MULE transposase domain-containing protein</fullName>
    </recommendedName>
</protein>
<evidence type="ECO:0000313" key="1">
    <source>
        <dbReference type="EMBL" id="UYP48016.1"/>
    </source>
</evidence>
<sequence length="556" mass="65535">MNLPAKSADYEYVRFGYPSNLDKKCILCQLPVEFSYSNSGKLIHCLEQDIYQVIDLFICTNEKCLYSKKNFNPTPRFDYGARYYGADVFRFVANEFLPPLKQKPSQIHTRIRLKHPNLDISEQTITRMCDDILKIKAFSIDRNTIEMIQNQGFILLGFDGQDPGGNAPALWSFMELTTNRILSTTKFETLNYQILHEYLVALQAFYGVPIIGWVTDKQNVIVKCHDTYYKDIPHQYCQFHFQTHLWDHIQVVDSQIFMPLKKLINKLYIHTADTSKEVKFDYIGKRSVREIFKPMDDDFQSMIRARNKKFKELRGLWLYETLGEYIKKGRKSMDEVDPEFRVAIILKRIYDNLSKALDAVKPWYDETLQLSLWFQQIRGIFNDIKSAWQEKQRQIDCVFKEVYENICSNDSQFQLEDCKSFLPGKIKEPLRIKGEWCRLWNSYLSGLFKYEQFLGHFRTNGENERAFSKQKQMLITRAGKGIVCHIIATRGEDYLRLTHCSEEELKTDIIEESSQALIYELRTELRAEISNQAKSWRTRDKAYEGYDGVKNRIPTF</sequence>
<reference evidence="1" key="1">
    <citation type="submission" date="2022-09" db="EMBL/GenBank/DDBJ databases">
        <title>Actin cytoskeleton and complex cell architecture in an #Asgard archaeon.</title>
        <authorList>
            <person name="Ponce Toledo R.I."/>
            <person name="Schleper C."/>
            <person name="Rodrigues Oliveira T."/>
            <person name="Wollweber F."/>
            <person name="Xu J."/>
            <person name="Rittmann S."/>
            <person name="Klingl A."/>
            <person name="Pilhofer M."/>
        </authorList>
    </citation>
    <scope>NUCLEOTIDE SEQUENCE</scope>
    <source>
        <strain evidence="1">B-35</strain>
    </source>
</reference>
<dbReference type="Proteomes" id="UP001208689">
    <property type="component" value="Chromosome"/>
</dbReference>
<proteinExistence type="predicted"/>
<accession>A0ABY6HZK4</accession>
<gene>
    <name evidence="1" type="ORF">NEF87_004301</name>
</gene>